<proteinExistence type="predicted"/>
<dbReference type="AlphaFoldDB" id="A0A388KI95"/>
<evidence type="ECO:0000313" key="2">
    <source>
        <dbReference type="EMBL" id="GBG69774.1"/>
    </source>
</evidence>
<evidence type="ECO:0000256" key="1">
    <source>
        <dbReference type="SAM" id="MobiDB-lite"/>
    </source>
</evidence>
<keyword evidence="3" id="KW-1185">Reference proteome</keyword>
<name>A0A388KI95_CHABU</name>
<dbReference type="Gramene" id="GBG69774">
    <property type="protein sequence ID" value="GBG69774"/>
    <property type="gene ID" value="CBR_g4605"/>
</dbReference>
<dbReference type="EMBL" id="BFEA01000120">
    <property type="protein sequence ID" value="GBG69774.1"/>
    <property type="molecule type" value="Genomic_DNA"/>
</dbReference>
<accession>A0A388KI95</accession>
<dbReference type="Proteomes" id="UP000265515">
    <property type="component" value="Unassembled WGS sequence"/>
</dbReference>
<reference evidence="2 3" key="1">
    <citation type="journal article" date="2018" name="Cell">
        <title>The Chara Genome: Secondary Complexity and Implications for Plant Terrestrialization.</title>
        <authorList>
            <person name="Nishiyama T."/>
            <person name="Sakayama H."/>
            <person name="Vries J.D."/>
            <person name="Buschmann H."/>
            <person name="Saint-Marcoux D."/>
            <person name="Ullrich K.K."/>
            <person name="Haas F.B."/>
            <person name="Vanderstraeten L."/>
            <person name="Becker D."/>
            <person name="Lang D."/>
            <person name="Vosolsobe S."/>
            <person name="Rombauts S."/>
            <person name="Wilhelmsson P.K.I."/>
            <person name="Janitza P."/>
            <person name="Kern R."/>
            <person name="Heyl A."/>
            <person name="Rumpler F."/>
            <person name="Villalobos L.I.A.C."/>
            <person name="Clay J.M."/>
            <person name="Skokan R."/>
            <person name="Toyoda A."/>
            <person name="Suzuki Y."/>
            <person name="Kagoshima H."/>
            <person name="Schijlen E."/>
            <person name="Tajeshwar N."/>
            <person name="Catarino B."/>
            <person name="Hetherington A.J."/>
            <person name="Saltykova A."/>
            <person name="Bonnot C."/>
            <person name="Breuninger H."/>
            <person name="Symeonidi A."/>
            <person name="Radhakrishnan G.V."/>
            <person name="Van Nieuwerburgh F."/>
            <person name="Deforce D."/>
            <person name="Chang C."/>
            <person name="Karol K.G."/>
            <person name="Hedrich R."/>
            <person name="Ulvskov P."/>
            <person name="Glockner G."/>
            <person name="Delwiche C.F."/>
            <person name="Petrasek J."/>
            <person name="Van de Peer Y."/>
            <person name="Friml J."/>
            <person name="Beilby M."/>
            <person name="Dolan L."/>
            <person name="Kohara Y."/>
            <person name="Sugano S."/>
            <person name="Fujiyama A."/>
            <person name="Delaux P.-M."/>
            <person name="Quint M."/>
            <person name="TheiBen G."/>
            <person name="Hagemann M."/>
            <person name="Harholt J."/>
            <person name="Dunand C."/>
            <person name="Zachgo S."/>
            <person name="Langdale J."/>
            <person name="Maumus F."/>
            <person name="Straeten D.V.D."/>
            <person name="Gould S.B."/>
            <person name="Rensing S.A."/>
        </authorList>
    </citation>
    <scope>NUCLEOTIDE SEQUENCE [LARGE SCALE GENOMIC DNA]</scope>
    <source>
        <strain evidence="2 3">S276</strain>
    </source>
</reference>
<organism evidence="2 3">
    <name type="scientific">Chara braunii</name>
    <name type="common">Braun's stonewort</name>
    <dbReference type="NCBI Taxonomy" id="69332"/>
    <lineage>
        <taxon>Eukaryota</taxon>
        <taxon>Viridiplantae</taxon>
        <taxon>Streptophyta</taxon>
        <taxon>Charophyceae</taxon>
        <taxon>Charales</taxon>
        <taxon>Characeae</taxon>
        <taxon>Chara</taxon>
    </lineage>
</organism>
<protein>
    <submittedName>
        <fullName evidence="2">Uncharacterized protein</fullName>
    </submittedName>
</protein>
<feature type="compositionally biased region" description="Acidic residues" evidence="1">
    <location>
        <begin position="69"/>
        <end position="89"/>
    </location>
</feature>
<comment type="caution">
    <text evidence="2">The sequence shown here is derived from an EMBL/GenBank/DDBJ whole genome shotgun (WGS) entry which is preliminary data.</text>
</comment>
<feature type="region of interest" description="Disordered" evidence="1">
    <location>
        <begin position="52"/>
        <end position="89"/>
    </location>
</feature>
<sequence>MKQIAHSNKFTSLRENEHVILQEERRSCSVKQLSSNRLWLFRTDEDADKIPSACLNAPTTSSGSCPKEDEVDDEEEEEEEEDGLEWNYT</sequence>
<evidence type="ECO:0000313" key="3">
    <source>
        <dbReference type="Proteomes" id="UP000265515"/>
    </source>
</evidence>
<gene>
    <name evidence="2" type="ORF">CBR_g4605</name>
</gene>